<name>A0A222GAD0_9GAMM</name>
<accession>A0A222GAD0</accession>
<evidence type="ECO:0000313" key="5">
    <source>
        <dbReference type="Proteomes" id="UP000202259"/>
    </source>
</evidence>
<gene>
    <name evidence="4" type="ORF">B5D82_13370</name>
</gene>
<dbReference type="KEGG" id="cber:B5D82_13370"/>
<dbReference type="AlphaFoldDB" id="A0A222GAD0"/>
<dbReference type="OrthoDB" id="8771774at2"/>
<dbReference type="Gene3D" id="3.40.190.10">
    <property type="entry name" value="Periplasmic binding protein-like II"/>
    <property type="match status" value="2"/>
</dbReference>
<dbReference type="Pfam" id="PF00497">
    <property type="entry name" value="SBP_bac_3"/>
    <property type="match status" value="1"/>
</dbReference>
<keyword evidence="2" id="KW-0732">Signal</keyword>
<evidence type="ECO:0000256" key="2">
    <source>
        <dbReference type="ARBA" id="ARBA00022729"/>
    </source>
</evidence>
<feature type="domain" description="Solute-binding protein family 3/N-terminal" evidence="3">
    <location>
        <begin position="32"/>
        <end position="240"/>
    </location>
</feature>
<dbReference type="Proteomes" id="UP000202259">
    <property type="component" value="Chromosome"/>
</dbReference>
<dbReference type="SUPFAM" id="SSF53850">
    <property type="entry name" value="Periplasmic binding protein-like II"/>
    <property type="match status" value="1"/>
</dbReference>
<dbReference type="PANTHER" id="PTHR35936">
    <property type="entry name" value="MEMBRANE-BOUND LYTIC MUREIN TRANSGLYCOSYLASE F"/>
    <property type="match status" value="1"/>
</dbReference>
<proteinExistence type="inferred from homology"/>
<comment type="similarity">
    <text evidence="1">Belongs to the bacterial solute-binding protein 3 family.</text>
</comment>
<organism evidence="4 5">
    <name type="scientific">Cognaticolwellia beringensis</name>
    <dbReference type="NCBI Taxonomy" id="1967665"/>
    <lineage>
        <taxon>Bacteria</taxon>
        <taxon>Pseudomonadati</taxon>
        <taxon>Pseudomonadota</taxon>
        <taxon>Gammaproteobacteria</taxon>
        <taxon>Alteromonadales</taxon>
        <taxon>Colwelliaceae</taxon>
        <taxon>Cognaticolwellia</taxon>
    </lineage>
</organism>
<evidence type="ECO:0000256" key="1">
    <source>
        <dbReference type="ARBA" id="ARBA00010333"/>
    </source>
</evidence>
<evidence type="ECO:0000313" key="4">
    <source>
        <dbReference type="EMBL" id="ASP48672.1"/>
    </source>
</evidence>
<dbReference type="InterPro" id="IPR001638">
    <property type="entry name" value="Solute-binding_3/MltF_N"/>
</dbReference>
<keyword evidence="5" id="KW-1185">Reference proteome</keyword>
<reference evidence="4 5" key="1">
    <citation type="submission" date="2017-08" db="EMBL/GenBank/DDBJ databases">
        <title>Complete genome of Colwellia sp. NB097-1, a psychrophile bacterium ioslated from Bering Sea.</title>
        <authorList>
            <person name="Chen X."/>
        </authorList>
    </citation>
    <scope>NUCLEOTIDE SEQUENCE [LARGE SCALE GENOMIC DNA]</scope>
    <source>
        <strain evidence="4 5">NB097-1</strain>
    </source>
</reference>
<evidence type="ECO:0000259" key="3">
    <source>
        <dbReference type="Pfam" id="PF00497"/>
    </source>
</evidence>
<sequence>MKFYFSMFTLTLMLAISFPLYSQQFLRTSYYSQNVAPQLFFDEQGRPISGILFDITHTIANQLDMQLEMLPIPRKRVEQSLETNVIDMHCVANPMWYKSIYLQWSDVIYNNPDILINRRGITALTKLSEYKKLKIGTTLGYIYPELSSYIDNENILPIPSLTPAASYKKYRQNKISGFVSASIEASYFYKNIEDSVIAMNDNEIHCALSPSLDKVTVNNINAVISTLKVTGEIDNILEKYRRIPESKLDRIQTLSD</sequence>
<protein>
    <recommendedName>
        <fullName evidence="3">Solute-binding protein family 3/N-terminal domain-containing protein</fullName>
    </recommendedName>
</protein>
<dbReference type="PANTHER" id="PTHR35936:SF6">
    <property type="entry name" value="AMINO ACID ABC TRANSPORTER SUBSTRATE-BINDING PAAT FAMILY PROTEIN"/>
    <property type="match status" value="1"/>
</dbReference>
<dbReference type="EMBL" id="CP020465">
    <property type="protein sequence ID" value="ASP48672.1"/>
    <property type="molecule type" value="Genomic_DNA"/>
</dbReference>
<dbReference type="RefSeq" id="WP_081152193.1">
    <property type="nucleotide sequence ID" value="NZ_CP020465.1"/>
</dbReference>